<dbReference type="Gene3D" id="1.10.1520.10">
    <property type="entry name" value="Ribonuclease III domain"/>
    <property type="match status" value="1"/>
</dbReference>
<dbReference type="SUPFAM" id="SSF54768">
    <property type="entry name" value="dsRNA-binding domain-like"/>
    <property type="match status" value="1"/>
</dbReference>
<dbReference type="InParanoid" id="A0A067MFS0"/>
<evidence type="ECO:0000313" key="5">
    <source>
        <dbReference type="EMBL" id="KDQ13560.1"/>
    </source>
</evidence>
<gene>
    <name evidence="5" type="ORF">BOTBODRAFT_370913</name>
</gene>
<dbReference type="GO" id="GO:0003723">
    <property type="term" value="F:RNA binding"/>
    <property type="evidence" value="ECO:0007669"/>
    <property type="project" value="UniProtKB-UniRule"/>
</dbReference>
<dbReference type="GO" id="GO:0006396">
    <property type="term" value="P:RNA processing"/>
    <property type="evidence" value="ECO:0007669"/>
    <property type="project" value="InterPro"/>
</dbReference>
<dbReference type="EMBL" id="KL198043">
    <property type="protein sequence ID" value="KDQ13560.1"/>
    <property type="molecule type" value="Genomic_DNA"/>
</dbReference>
<dbReference type="HOGENOM" id="CLU_446170_0_0_1"/>
<dbReference type="Pfam" id="PF00035">
    <property type="entry name" value="dsrm"/>
    <property type="match status" value="1"/>
</dbReference>
<dbReference type="SUPFAM" id="SSF69065">
    <property type="entry name" value="RNase III domain-like"/>
    <property type="match status" value="1"/>
</dbReference>
<dbReference type="InterPro" id="IPR036389">
    <property type="entry name" value="RNase_III_sf"/>
</dbReference>
<keyword evidence="6" id="KW-1185">Reference proteome</keyword>
<evidence type="ECO:0000313" key="6">
    <source>
        <dbReference type="Proteomes" id="UP000027195"/>
    </source>
</evidence>
<feature type="domain" description="DRBM" evidence="4">
    <location>
        <begin position="449"/>
        <end position="522"/>
    </location>
</feature>
<protein>
    <recommendedName>
        <fullName evidence="4">DRBM domain-containing protein</fullName>
    </recommendedName>
</protein>
<name>A0A067MFS0_BOTB1</name>
<evidence type="ECO:0000259" key="4">
    <source>
        <dbReference type="PROSITE" id="PS50137"/>
    </source>
</evidence>
<dbReference type="GO" id="GO:0004525">
    <property type="term" value="F:ribonuclease III activity"/>
    <property type="evidence" value="ECO:0007669"/>
    <property type="project" value="InterPro"/>
</dbReference>
<evidence type="ECO:0000256" key="2">
    <source>
        <dbReference type="PROSITE-ProRule" id="PRU00266"/>
    </source>
</evidence>
<dbReference type="AlphaFoldDB" id="A0A067MFS0"/>
<dbReference type="PROSITE" id="PS50137">
    <property type="entry name" value="DS_RBD"/>
    <property type="match status" value="1"/>
</dbReference>
<organism evidence="5 6">
    <name type="scientific">Botryobasidium botryosum (strain FD-172 SS1)</name>
    <dbReference type="NCBI Taxonomy" id="930990"/>
    <lineage>
        <taxon>Eukaryota</taxon>
        <taxon>Fungi</taxon>
        <taxon>Dikarya</taxon>
        <taxon>Basidiomycota</taxon>
        <taxon>Agaricomycotina</taxon>
        <taxon>Agaricomycetes</taxon>
        <taxon>Cantharellales</taxon>
        <taxon>Botryobasidiaceae</taxon>
        <taxon>Botryobasidium</taxon>
    </lineage>
</organism>
<sequence length="612" mass="66943">MRPKKALKNRPLNQTRFLLLPVAKVPVDDASSPMFTWDEDSLAWEEMREAMSEYQCGRAPRVDWSTAESLYSYRDIVAHICGAQTAAVVNDEFFHGELSQVDLQMALLRGCPGHIRLHHEGSVVLKFILSAFSLRNHVLAQHPSYARVPSEKIEGDGTCLFQEAVRKGLPAYILDSVTSFQPKDAFRGPIPHATLDISEQTILNVVLAILGAVYRTTNEPGAVIAVANDFGLQLPSSFKKWTDFALDISNGATPPPTTSGVNFLQEYLDVQVSRPDIVQRAFDGKNTNPDHKALLKAYEVLGVCAIEFFGTFHVFEKHKGADDKAAATGIGMLLKAPTTLAAAAVSGRLDEALHVSNEQMQARVSAYRDSCHRAWQEECYHAARHHRPMGPYWVKILYPPKILAHVTGAAHGTLIVSEGFDLAPARALFSRTMQPLIDEYITAETVFFQPLIQLAEFIQNRGYTASAWDLITTEIATGHPDKRSFQAELTINGAKFGEAARKDTKNKAMVACASTVLLKRGSSMTLVEAAAGPAQASHAANTSLAGTSASGARGNRSQVVMVKSEHFDDGVVVKSERFDDGFGDGTSGPQSEEADDGELPWYAINFHNCIVM</sequence>
<dbReference type="InterPro" id="IPR014720">
    <property type="entry name" value="dsRBD_dom"/>
</dbReference>
<feature type="region of interest" description="Disordered" evidence="3">
    <location>
        <begin position="578"/>
        <end position="597"/>
    </location>
</feature>
<reference evidence="6" key="1">
    <citation type="journal article" date="2014" name="Proc. Natl. Acad. Sci. U.S.A.">
        <title>Extensive sampling of basidiomycete genomes demonstrates inadequacy of the white-rot/brown-rot paradigm for wood decay fungi.</title>
        <authorList>
            <person name="Riley R."/>
            <person name="Salamov A.A."/>
            <person name="Brown D.W."/>
            <person name="Nagy L.G."/>
            <person name="Floudas D."/>
            <person name="Held B.W."/>
            <person name="Levasseur A."/>
            <person name="Lombard V."/>
            <person name="Morin E."/>
            <person name="Otillar R."/>
            <person name="Lindquist E.A."/>
            <person name="Sun H."/>
            <person name="LaButti K.M."/>
            <person name="Schmutz J."/>
            <person name="Jabbour D."/>
            <person name="Luo H."/>
            <person name="Baker S.E."/>
            <person name="Pisabarro A.G."/>
            <person name="Walton J.D."/>
            <person name="Blanchette R.A."/>
            <person name="Henrissat B."/>
            <person name="Martin F."/>
            <person name="Cullen D."/>
            <person name="Hibbett D.S."/>
            <person name="Grigoriev I.V."/>
        </authorList>
    </citation>
    <scope>NUCLEOTIDE SEQUENCE [LARGE SCALE GENOMIC DNA]</scope>
    <source>
        <strain evidence="6">FD-172 SS1</strain>
    </source>
</reference>
<accession>A0A067MFS0</accession>
<keyword evidence="1 2" id="KW-0694">RNA-binding</keyword>
<dbReference type="Proteomes" id="UP000027195">
    <property type="component" value="Unassembled WGS sequence"/>
</dbReference>
<dbReference type="STRING" id="930990.A0A067MFS0"/>
<evidence type="ECO:0000256" key="3">
    <source>
        <dbReference type="SAM" id="MobiDB-lite"/>
    </source>
</evidence>
<proteinExistence type="predicted"/>
<evidence type="ECO:0000256" key="1">
    <source>
        <dbReference type="ARBA" id="ARBA00022884"/>
    </source>
</evidence>